<comment type="caution">
    <text evidence="9">The sequence shown here is derived from an EMBL/GenBank/DDBJ whole genome shotgun (WGS) entry which is preliminary data.</text>
</comment>
<accession>A0A976FRK4</accession>
<feature type="region of interest" description="Disordered" evidence="7">
    <location>
        <begin position="350"/>
        <end position="370"/>
    </location>
</feature>
<evidence type="ECO:0000259" key="8">
    <source>
        <dbReference type="Pfam" id="PF10406"/>
    </source>
</evidence>
<dbReference type="Proteomes" id="UP000294530">
    <property type="component" value="Unassembled WGS sequence"/>
</dbReference>
<evidence type="ECO:0000256" key="5">
    <source>
        <dbReference type="ARBA" id="ARBA00023163"/>
    </source>
</evidence>
<feature type="region of interest" description="Disordered" evidence="7">
    <location>
        <begin position="1"/>
        <end position="46"/>
    </location>
</feature>
<evidence type="ECO:0000313" key="10">
    <source>
        <dbReference type="Proteomes" id="UP000294530"/>
    </source>
</evidence>
<dbReference type="AlphaFoldDB" id="A0A976FRK4"/>
<evidence type="ECO:0000313" key="9">
    <source>
        <dbReference type="EMBL" id="TDH71703.1"/>
    </source>
</evidence>
<evidence type="ECO:0000256" key="1">
    <source>
        <dbReference type="ARBA" id="ARBA00004123"/>
    </source>
</evidence>
<dbReference type="RefSeq" id="XP_067821202.1">
    <property type="nucleotide sequence ID" value="XM_067959207.1"/>
</dbReference>
<keyword evidence="6" id="KW-0539">Nucleus</keyword>
<evidence type="ECO:0000256" key="6">
    <source>
        <dbReference type="ARBA" id="ARBA00023242"/>
    </source>
</evidence>
<dbReference type="InterPro" id="IPR019473">
    <property type="entry name" value="TFIID_su8_C"/>
</dbReference>
<name>A0A976FRK4_BRELC</name>
<dbReference type="OrthoDB" id="436852at2759"/>
<comment type="similarity">
    <text evidence="2">Belongs to the TAF8 family.</text>
</comment>
<dbReference type="PANTHER" id="PTHR46338">
    <property type="entry name" value="TRANSCRIPTION INITIATION FACTOR TFIID SUBUNIT 8"/>
    <property type="match status" value="1"/>
</dbReference>
<dbReference type="CDD" id="cd08049">
    <property type="entry name" value="TAF8"/>
    <property type="match status" value="1"/>
</dbReference>
<feature type="domain" description="Transcription factor TFIID subunit 8 C-terminal" evidence="8">
    <location>
        <begin position="211"/>
        <end position="260"/>
    </location>
</feature>
<keyword evidence="10" id="KW-1185">Reference proteome</keyword>
<protein>
    <recommendedName>
        <fullName evidence="3">Transcription initiation factor TFIID subunit 8</fullName>
    </recommendedName>
</protein>
<feature type="compositionally biased region" description="Low complexity" evidence="7">
    <location>
        <begin position="1"/>
        <end position="21"/>
    </location>
</feature>
<keyword evidence="4" id="KW-0805">Transcription regulation</keyword>
<evidence type="ECO:0000256" key="7">
    <source>
        <dbReference type="SAM" id="MobiDB-lite"/>
    </source>
</evidence>
<evidence type="ECO:0000256" key="4">
    <source>
        <dbReference type="ARBA" id="ARBA00023015"/>
    </source>
</evidence>
<dbReference type="GO" id="GO:0046982">
    <property type="term" value="F:protein heterodimerization activity"/>
    <property type="evidence" value="ECO:0007669"/>
    <property type="project" value="InterPro"/>
</dbReference>
<dbReference type="KEGG" id="blac:94344878"/>
<sequence length="370" mass="40309">MSPTGGTPTVGTPSPPCVTSSQTSMRKKEPRVVSNTTTSGTSVSMSKKAADDAMGSAASLSSGDLFVRNLSIMSVAHIARGVGFDAIQKSAADVLAEILGKCIAMYFTHTILNSKALLLRVYMYYIQRIGGAAKELAELAGRAHPKATDVMQAFHDLAPAAVEMNDLIKTLESVKRPFPRDVPRFPARKRDISGNTIEQTTIGRREGLPPHVPTFLPPLPNRHTYSSESRLVVEREQDLKRQRLGLLSEKAHVRQSLHGLQTVAARYETEFSCANAEKPMAMVRQPTWNAFQGATGTNAMDNPFVQAPVVLPSARDTLFSGPDRTFVPKVENEHAKNQLNNNVTIPKLTSQDQGKEEKIMAGTFHDGDSE</sequence>
<dbReference type="InterPro" id="IPR037818">
    <property type="entry name" value="TAF8"/>
</dbReference>
<gene>
    <name evidence="9" type="ORF">CCR75_001102</name>
</gene>
<feature type="compositionally biased region" description="Low complexity" evidence="7">
    <location>
        <begin position="32"/>
        <end position="44"/>
    </location>
</feature>
<feature type="compositionally biased region" description="Basic and acidic residues" evidence="7">
    <location>
        <begin position="353"/>
        <end position="370"/>
    </location>
</feature>
<keyword evidence="5" id="KW-0804">Transcription</keyword>
<proteinExistence type="inferred from homology"/>
<reference evidence="9 10" key="1">
    <citation type="journal article" date="2021" name="Genome Biol.">
        <title>AFLAP: assembly-free linkage analysis pipeline using k-mers from genome sequencing data.</title>
        <authorList>
            <person name="Fletcher K."/>
            <person name="Zhang L."/>
            <person name="Gil J."/>
            <person name="Han R."/>
            <person name="Cavanaugh K."/>
            <person name="Michelmore R."/>
        </authorList>
    </citation>
    <scope>NUCLEOTIDE SEQUENCE [LARGE SCALE GENOMIC DNA]</scope>
    <source>
        <strain evidence="9 10">SF5</strain>
    </source>
</reference>
<dbReference type="Pfam" id="PF10406">
    <property type="entry name" value="TAF8_C"/>
    <property type="match status" value="1"/>
</dbReference>
<organism evidence="9 10">
    <name type="scientific">Bremia lactucae</name>
    <name type="common">Lettuce downy mildew</name>
    <dbReference type="NCBI Taxonomy" id="4779"/>
    <lineage>
        <taxon>Eukaryota</taxon>
        <taxon>Sar</taxon>
        <taxon>Stramenopiles</taxon>
        <taxon>Oomycota</taxon>
        <taxon>Peronosporomycetes</taxon>
        <taxon>Peronosporales</taxon>
        <taxon>Peronosporaceae</taxon>
        <taxon>Bremia</taxon>
    </lineage>
</organism>
<dbReference type="Gene3D" id="1.10.20.10">
    <property type="entry name" value="Histone, subunit A"/>
    <property type="match status" value="1"/>
</dbReference>
<evidence type="ECO:0000256" key="3">
    <source>
        <dbReference type="ARBA" id="ARBA00017307"/>
    </source>
</evidence>
<dbReference type="GeneID" id="94344878"/>
<dbReference type="PANTHER" id="PTHR46338:SF1">
    <property type="entry name" value="TRANSCRIPTION INITIATION FACTOR TFIID SUBUNIT 8"/>
    <property type="match status" value="1"/>
</dbReference>
<dbReference type="InterPro" id="IPR009072">
    <property type="entry name" value="Histone-fold"/>
</dbReference>
<dbReference type="EMBL" id="SHOA02000015">
    <property type="protein sequence ID" value="TDH71703.1"/>
    <property type="molecule type" value="Genomic_DNA"/>
</dbReference>
<dbReference type="GO" id="GO:0005669">
    <property type="term" value="C:transcription factor TFIID complex"/>
    <property type="evidence" value="ECO:0007669"/>
    <property type="project" value="InterPro"/>
</dbReference>
<evidence type="ECO:0000256" key="2">
    <source>
        <dbReference type="ARBA" id="ARBA00008767"/>
    </source>
</evidence>
<comment type="subcellular location">
    <subcellularLocation>
        <location evidence="1">Nucleus</location>
    </subcellularLocation>
</comment>